<dbReference type="InterPro" id="IPR039424">
    <property type="entry name" value="SBP_5"/>
</dbReference>
<comment type="caution">
    <text evidence="3">The sequence shown here is derived from an EMBL/GenBank/DDBJ whole genome shotgun (WGS) entry which is preliminary data.</text>
</comment>
<feature type="domain" description="Solute-binding protein family 5" evidence="2">
    <location>
        <begin position="121"/>
        <end position="460"/>
    </location>
</feature>
<evidence type="ECO:0000259" key="2">
    <source>
        <dbReference type="Pfam" id="PF00496"/>
    </source>
</evidence>
<name>A0ABP7FGM8_9ACTN</name>
<dbReference type="InterPro" id="IPR030678">
    <property type="entry name" value="Peptide/Ni-bd"/>
</dbReference>
<dbReference type="Pfam" id="PF00496">
    <property type="entry name" value="SBP_bac_5"/>
    <property type="match status" value="1"/>
</dbReference>
<sequence>MPGGAAAAGPTLSLSGTAGKGGPPMPAPPVPPPATGPAGPRPAALGRRSFFGLSLGAGAGLALSACGGQATSALGGAGSTLKWGWDLPSSWDPVTSSAGWDVHTLSLVYSALTKLDEHGAPVPALASSWRYDPDGTAVTFTLRPGLRFADGTVLDADAVKRSIERGRDYPKSLIAAQLAGIRKVIARDPRTVRIELAAPDYQIPALLAGKTGMVVNPRAFEKDAAALATRPDGAGPYTLVSYVQNSKAVLRRNPRYWDAARIKVRDFEVYPLPEPSTVVAALTSGQYNVAQIPGSQVAAARAAGLKVQVIPSMVVAVLDVNLDRSPFTHPNVALALKYAVDREQLLKTASFGHGQTSRQPFPAGYVGHDPALERLFPYDPAKARQLVESAGAGREVSLTLSAQNAEGVPEVIQAQLARAGIKATISTVPAARATELVYVQRSTSLYVDQFAGRESATQAFQVLFGKQGLMNPGRRSPAALEAAVAEVSRTPLDAPAYPAVLRRATGIAVRTMPNVFLYTVPRILARNAQVSAIPPYPVVQRFEGVTVA</sequence>
<dbReference type="EMBL" id="BAABEP010000028">
    <property type="protein sequence ID" value="GAA3738065.1"/>
    <property type="molecule type" value="Genomic_DNA"/>
</dbReference>
<proteinExistence type="predicted"/>
<dbReference type="Gene3D" id="3.40.190.10">
    <property type="entry name" value="Periplasmic binding protein-like II"/>
    <property type="match status" value="1"/>
</dbReference>
<dbReference type="PIRSF" id="PIRSF002741">
    <property type="entry name" value="MppA"/>
    <property type="match status" value="1"/>
</dbReference>
<protein>
    <submittedName>
        <fullName evidence="3">ABC transporter substrate-binding protein</fullName>
    </submittedName>
</protein>
<evidence type="ECO:0000313" key="4">
    <source>
        <dbReference type="Proteomes" id="UP001499884"/>
    </source>
</evidence>
<dbReference type="Proteomes" id="UP001499884">
    <property type="component" value="Unassembled WGS sequence"/>
</dbReference>
<dbReference type="Gene3D" id="3.90.76.10">
    <property type="entry name" value="Dipeptide-binding Protein, Domain 1"/>
    <property type="match status" value="1"/>
</dbReference>
<feature type="region of interest" description="Disordered" evidence="1">
    <location>
        <begin position="1"/>
        <end position="43"/>
    </location>
</feature>
<dbReference type="SUPFAM" id="SSF53850">
    <property type="entry name" value="Periplasmic binding protein-like II"/>
    <property type="match status" value="1"/>
</dbReference>
<evidence type="ECO:0000313" key="3">
    <source>
        <dbReference type="EMBL" id="GAA3738065.1"/>
    </source>
</evidence>
<accession>A0ABP7FGM8</accession>
<gene>
    <name evidence="3" type="ORF">GCM10023082_39130</name>
</gene>
<organism evidence="3 4">
    <name type="scientific">Streptomyces tremellae</name>
    <dbReference type="NCBI Taxonomy" id="1124239"/>
    <lineage>
        <taxon>Bacteria</taxon>
        <taxon>Bacillati</taxon>
        <taxon>Actinomycetota</taxon>
        <taxon>Actinomycetes</taxon>
        <taxon>Kitasatosporales</taxon>
        <taxon>Streptomycetaceae</taxon>
        <taxon>Streptomyces</taxon>
    </lineage>
</organism>
<evidence type="ECO:0000256" key="1">
    <source>
        <dbReference type="SAM" id="MobiDB-lite"/>
    </source>
</evidence>
<keyword evidence="4" id="KW-1185">Reference proteome</keyword>
<dbReference type="PANTHER" id="PTHR30290">
    <property type="entry name" value="PERIPLASMIC BINDING COMPONENT OF ABC TRANSPORTER"/>
    <property type="match status" value="1"/>
</dbReference>
<feature type="compositionally biased region" description="Pro residues" evidence="1">
    <location>
        <begin position="23"/>
        <end position="35"/>
    </location>
</feature>
<reference evidence="4" key="1">
    <citation type="journal article" date="2019" name="Int. J. Syst. Evol. Microbiol.">
        <title>The Global Catalogue of Microorganisms (GCM) 10K type strain sequencing project: providing services to taxonomists for standard genome sequencing and annotation.</title>
        <authorList>
            <consortium name="The Broad Institute Genomics Platform"/>
            <consortium name="The Broad Institute Genome Sequencing Center for Infectious Disease"/>
            <person name="Wu L."/>
            <person name="Ma J."/>
        </authorList>
    </citation>
    <scope>NUCLEOTIDE SEQUENCE [LARGE SCALE GENOMIC DNA]</scope>
    <source>
        <strain evidence="4">JCM 30846</strain>
    </source>
</reference>
<dbReference type="Gene3D" id="3.10.105.10">
    <property type="entry name" value="Dipeptide-binding Protein, Domain 3"/>
    <property type="match status" value="1"/>
</dbReference>
<dbReference type="InterPro" id="IPR000914">
    <property type="entry name" value="SBP_5_dom"/>
</dbReference>